<reference evidence="1 2" key="1">
    <citation type="submission" date="2018-10" db="EMBL/GenBank/DDBJ databases">
        <title>Draft genome sequence of Bacillus salarius IM0101, isolated from a hypersaline soil in Inner Mongolia, China.</title>
        <authorList>
            <person name="Yamprayoonswat W."/>
            <person name="Boonvisut S."/>
            <person name="Jumpathong W."/>
            <person name="Sittihan S."/>
            <person name="Ruangsuj P."/>
            <person name="Wanthongcharoen S."/>
            <person name="Thongpramul N."/>
            <person name="Pimmason S."/>
            <person name="Yu B."/>
            <person name="Yasawong M."/>
        </authorList>
    </citation>
    <scope>NUCLEOTIDE SEQUENCE [LARGE SCALE GENOMIC DNA]</scope>
    <source>
        <strain evidence="1 2">IM0101</strain>
    </source>
</reference>
<dbReference type="RefSeq" id="WP_125562307.1">
    <property type="nucleotide sequence ID" value="NZ_RBVX01000061.1"/>
</dbReference>
<dbReference type="AlphaFoldDB" id="A0A428MTT8"/>
<protein>
    <submittedName>
        <fullName evidence="1">Uncharacterized protein</fullName>
    </submittedName>
</protein>
<dbReference type="EMBL" id="RBVX01000061">
    <property type="protein sequence ID" value="RSL29553.1"/>
    <property type="molecule type" value="Genomic_DNA"/>
</dbReference>
<sequence length="150" mass="17431">MQPDSPLELEALEVYLQPSMTSQQDWKQLYCKMMQYIKNLDDDAIVHYPEKAEIESIVKLHHIHIQIKRSFTTDVILLYPELSSYVNQEETLILLGVSNNHGKVSTPLIIDIIVLIQSTIPGAILIKGYLHPNDWEKSMRRLQKQDMLLF</sequence>
<name>A0A428MTT8_9BACI</name>
<proteinExistence type="predicted"/>
<gene>
    <name evidence="1" type="ORF">D7Z54_30610</name>
</gene>
<evidence type="ECO:0000313" key="2">
    <source>
        <dbReference type="Proteomes" id="UP000275076"/>
    </source>
</evidence>
<organism evidence="1 2">
    <name type="scientific">Salibacterium salarium</name>
    <dbReference type="NCBI Taxonomy" id="284579"/>
    <lineage>
        <taxon>Bacteria</taxon>
        <taxon>Bacillati</taxon>
        <taxon>Bacillota</taxon>
        <taxon>Bacilli</taxon>
        <taxon>Bacillales</taxon>
        <taxon>Bacillaceae</taxon>
    </lineage>
</organism>
<evidence type="ECO:0000313" key="1">
    <source>
        <dbReference type="EMBL" id="RSL29553.1"/>
    </source>
</evidence>
<accession>A0A428MTT8</accession>
<comment type="caution">
    <text evidence="1">The sequence shown here is derived from an EMBL/GenBank/DDBJ whole genome shotgun (WGS) entry which is preliminary data.</text>
</comment>
<dbReference type="Proteomes" id="UP000275076">
    <property type="component" value="Unassembled WGS sequence"/>
</dbReference>
<dbReference type="OrthoDB" id="2966254at2"/>
<keyword evidence="2" id="KW-1185">Reference proteome</keyword>